<dbReference type="GO" id="GO:0016787">
    <property type="term" value="F:hydrolase activity"/>
    <property type="evidence" value="ECO:0007669"/>
    <property type="project" value="UniProtKB-KW"/>
</dbReference>
<dbReference type="CDD" id="cd09274">
    <property type="entry name" value="RNase_HI_RT_Ty3"/>
    <property type="match status" value="1"/>
</dbReference>
<evidence type="ECO:0000313" key="12">
    <source>
        <dbReference type="WBParaSite" id="TMUE_1000005925.1"/>
    </source>
</evidence>
<keyword evidence="5" id="KW-0255">Endonuclease</keyword>
<dbReference type="SUPFAM" id="SSF50630">
    <property type="entry name" value="Acid proteases"/>
    <property type="match status" value="1"/>
</dbReference>
<dbReference type="InterPro" id="IPR001584">
    <property type="entry name" value="Integrase_cat-core"/>
</dbReference>
<feature type="domain" description="Reverse transcriptase" evidence="9">
    <location>
        <begin position="521"/>
        <end position="698"/>
    </location>
</feature>
<dbReference type="InterPro" id="IPR036397">
    <property type="entry name" value="RNaseH_sf"/>
</dbReference>
<name>A0A5S6QFM7_TRIMR</name>
<keyword evidence="11" id="KW-1185">Reference proteome</keyword>
<evidence type="ECO:0000256" key="5">
    <source>
        <dbReference type="ARBA" id="ARBA00022759"/>
    </source>
</evidence>
<dbReference type="PROSITE" id="PS50878">
    <property type="entry name" value="RT_POL"/>
    <property type="match status" value="1"/>
</dbReference>
<feature type="region of interest" description="Disordered" evidence="8">
    <location>
        <begin position="1311"/>
        <end position="1350"/>
    </location>
</feature>
<feature type="compositionally biased region" description="Basic residues" evidence="8">
    <location>
        <begin position="1341"/>
        <end position="1350"/>
    </location>
</feature>
<dbReference type="SUPFAM" id="SSF56672">
    <property type="entry name" value="DNA/RNA polymerases"/>
    <property type="match status" value="1"/>
</dbReference>
<keyword evidence="7" id="KW-0695">RNA-directed DNA polymerase</keyword>
<dbReference type="GO" id="GO:0003676">
    <property type="term" value="F:nucleic acid binding"/>
    <property type="evidence" value="ECO:0007669"/>
    <property type="project" value="InterPro"/>
</dbReference>
<feature type="compositionally biased region" description="Basic and acidic residues" evidence="8">
    <location>
        <begin position="1373"/>
        <end position="1382"/>
    </location>
</feature>
<evidence type="ECO:0000256" key="2">
    <source>
        <dbReference type="ARBA" id="ARBA00022679"/>
    </source>
</evidence>
<dbReference type="Gene3D" id="4.10.60.10">
    <property type="entry name" value="Zinc finger, CCHC-type"/>
    <property type="match status" value="1"/>
</dbReference>
<dbReference type="Gene3D" id="3.30.420.10">
    <property type="entry name" value="Ribonuclease H-like superfamily/Ribonuclease H"/>
    <property type="match status" value="1"/>
</dbReference>
<dbReference type="FunFam" id="1.10.340.70:FF:000003">
    <property type="entry name" value="Protein CBG25708"/>
    <property type="match status" value="1"/>
</dbReference>
<dbReference type="InterPro" id="IPR043502">
    <property type="entry name" value="DNA/RNA_pol_sf"/>
</dbReference>
<organism evidence="11 12">
    <name type="scientific">Trichuris muris</name>
    <name type="common">Mouse whipworm</name>
    <dbReference type="NCBI Taxonomy" id="70415"/>
    <lineage>
        <taxon>Eukaryota</taxon>
        <taxon>Metazoa</taxon>
        <taxon>Ecdysozoa</taxon>
        <taxon>Nematoda</taxon>
        <taxon>Enoplea</taxon>
        <taxon>Dorylaimia</taxon>
        <taxon>Trichinellida</taxon>
        <taxon>Trichuridae</taxon>
        <taxon>Trichuris</taxon>
    </lineage>
</organism>
<dbReference type="InterPro" id="IPR001878">
    <property type="entry name" value="Znf_CCHC"/>
</dbReference>
<dbReference type="CDD" id="cd01647">
    <property type="entry name" value="RT_LTR"/>
    <property type="match status" value="1"/>
</dbReference>
<dbReference type="SMART" id="SM00343">
    <property type="entry name" value="ZnF_C2HC"/>
    <property type="match status" value="1"/>
</dbReference>
<dbReference type="Gene3D" id="1.10.340.70">
    <property type="match status" value="1"/>
</dbReference>
<sequence>MPKREATPPDLPPKGCASRYGIERFRFDKPSTWPDWLEFFNRYLVSARLTMADDDFKINELILCMGPPSHAIFQRSTLTPDEKRSYEKVTKMFSEHFRGARNIVYELARLHRTVQRDGEPVDSFINAVFAQAENCDLDNVKVSAKELLMQSQLIAGMANRRLAAELQMDPSITLQQVVQRLRLDANIASQQAVIHPTSRSACGAQETDDVEIHAVTRDGRSGRFQRQRFKQVTQCPNCGYAAHETMQLCPARGKSCNRCQKTGHFAKVCRSKRTREMNAVAVRRYDSPMCRTGPDSEAAEEQTCFLDKIVAGGTSGVQSESTWQPWRAELLVNGKAACFKLDSGADVTCVPEAHQLVPMQLSPVAGLKLLGPSNAPLSVLGSFKATMEHKGRHVEEVCYVIRDLNEPLLSRDASVRLRLIQRVCFVSEPHSQGLSVAGFPEVAAGDSIGACAIKSACSRDPEFARVVSRHPKLFEGLGMLQGEYKIQLKPGAEPYAISAPRRVAIHYREPLRQHLDEMVRHNVIRPVSEPTEWCSGIVVVPKADGKSVRVCVDLTALNKSVRRSLFTLPTVEEQLALLTGAKVFSKLDANSGFWQIPLSRDSSLLTTFMTPFGRFCFQRLPFGISSAPEYFQCRMNDILAGLPGVICHMDDVLVFGNSYEQHDRRLAKVLERLSDSGLTLNAKCQFRRRSLVFLGHLITDSGILPDPSKVEAVVKLPPPGDVGAVRRFIGMVNHFGRFIDKLAEKTKPLRDLLKEDVEFVWHIQQQRAFDELKADLQKCVELAPFNPAYKTIVSADASSVGLGAVLLQESPGGAQRPVAFASRCLTATEQRYAQIEKEAYAVTWACERFRMFLLGKQFHVETDHKPLVALLGQKSLDDLPPRIQRFRVRLMPFNFTIGHVPGKFMTAADTLSRAAVAQPTKSDDDFAAAVTAFIESVMVGHHEPEARLRQIALSQTRDPVCTQLMALCASEWPPEQSKVPRICQSYWRYRAHLTLSPDGILLFDDRLVIPQEMRREILKRIHSGHQGIVKCAARARESVWWPGLSSELHDFVTNCRVCTSHRQVRHEPMLASTLPLYPWQVVATDICNVKGKEYLVVVDYYSRYIELALLKDKTSETCINILKSIFARFGIPEIVRCDNGPCYSAYEFRQFAKQYEFQILTSSPLYPQSNGEAERAVAIMENILKKCDDIYLGLLAYRTAPMATGFSPAELMFGRSLRTNVPTDRKNLLPRQMDHATFREREELAKRRQSATFDRRHGVRPRLAFVPGDRVFIRDRREHGTIVTKEFEAPRSYQVETSDGARLRRNAFHLLPDHGGNEEQTSRQPASHLTPEPGQGTGRPPRIRRPPARLSKRLRQYTNFFFVAACAEERDSFTTHPQERGGRCRPLSPSPPPNRPFRAYRPPGLQNRPPLPTTGLEEDT</sequence>
<evidence type="ECO:0000256" key="4">
    <source>
        <dbReference type="ARBA" id="ARBA00022722"/>
    </source>
</evidence>
<dbReference type="GO" id="GO:0015074">
    <property type="term" value="P:DNA integration"/>
    <property type="evidence" value="ECO:0007669"/>
    <property type="project" value="InterPro"/>
</dbReference>
<proteinExistence type="predicted"/>
<feature type="domain" description="Integrase catalytic" evidence="10">
    <location>
        <begin position="1074"/>
        <end position="1238"/>
    </location>
</feature>
<dbReference type="PANTHER" id="PTHR37984">
    <property type="entry name" value="PROTEIN CBG26694"/>
    <property type="match status" value="1"/>
</dbReference>
<evidence type="ECO:0000313" key="11">
    <source>
        <dbReference type="Proteomes" id="UP000046395"/>
    </source>
</evidence>
<dbReference type="FunFam" id="3.10.20.370:FF:000001">
    <property type="entry name" value="Retrovirus-related Pol polyprotein from transposon 17.6-like protein"/>
    <property type="match status" value="1"/>
</dbReference>
<dbReference type="EC" id="2.7.7.49" evidence="1"/>
<dbReference type="STRING" id="70415.A0A5S6QFM7"/>
<dbReference type="InterPro" id="IPR012337">
    <property type="entry name" value="RNaseH-like_sf"/>
</dbReference>
<feature type="region of interest" description="Disordered" evidence="8">
    <location>
        <begin position="1373"/>
        <end position="1420"/>
    </location>
</feature>
<dbReference type="InterPro" id="IPR021109">
    <property type="entry name" value="Peptidase_aspartic_dom_sf"/>
</dbReference>
<evidence type="ECO:0000256" key="8">
    <source>
        <dbReference type="SAM" id="MobiDB-lite"/>
    </source>
</evidence>
<dbReference type="Gene3D" id="3.30.70.270">
    <property type="match status" value="2"/>
</dbReference>
<dbReference type="Gene3D" id="3.10.20.370">
    <property type="match status" value="1"/>
</dbReference>
<feature type="compositionally biased region" description="Basic and acidic residues" evidence="8">
    <location>
        <begin position="1311"/>
        <end position="1321"/>
    </location>
</feature>
<evidence type="ECO:0000256" key="6">
    <source>
        <dbReference type="ARBA" id="ARBA00022801"/>
    </source>
</evidence>
<keyword evidence="4" id="KW-0540">Nuclease</keyword>
<dbReference type="SUPFAM" id="SSF53098">
    <property type="entry name" value="Ribonuclease H-like"/>
    <property type="match status" value="1"/>
</dbReference>
<dbReference type="PANTHER" id="PTHR37984:SF9">
    <property type="entry name" value="INTEGRASE CATALYTIC DOMAIN-CONTAINING PROTEIN"/>
    <property type="match status" value="1"/>
</dbReference>
<dbReference type="WBParaSite" id="TMUE_1000005925.1">
    <property type="protein sequence ID" value="TMUE_1000005925.1"/>
    <property type="gene ID" value="WBGene00299387"/>
</dbReference>
<dbReference type="FunFam" id="3.30.420.10:FF:000063">
    <property type="entry name" value="Retrovirus-related Pol polyprotein from transposon 297-like Protein"/>
    <property type="match status" value="1"/>
</dbReference>
<dbReference type="Pfam" id="PF17917">
    <property type="entry name" value="RT_RNaseH"/>
    <property type="match status" value="1"/>
</dbReference>
<dbReference type="Gene3D" id="3.10.10.10">
    <property type="entry name" value="HIV Type 1 Reverse Transcriptase, subunit A, domain 1"/>
    <property type="match status" value="1"/>
</dbReference>
<dbReference type="InterPro" id="IPR041588">
    <property type="entry name" value="Integrase_H2C2"/>
</dbReference>
<dbReference type="InterPro" id="IPR000477">
    <property type="entry name" value="RT_dom"/>
</dbReference>
<dbReference type="GO" id="GO:0004519">
    <property type="term" value="F:endonuclease activity"/>
    <property type="evidence" value="ECO:0007669"/>
    <property type="project" value="UniProtKB-KW"/>
</dbReference>
<dbReference type="GO" id="GO:0042575">
    <property type="term" value="C:DNA polymerase complex"/>
    <property type="evidence" value="ECO:0007669"/>
    <property type="project" value="UniProtKB-ARBA"/>
</dbReference>
<dbReference type="Pfam" id="PF00078">
    <property type="entry name" value="RVT_1"/>
    <property type="match status" value="1"/>
</dbReference>
<dbReference type="Pfam" id="PF00665">
    <property type="entry name" value="rve"/>
    <property type="match status" value="1"/>
</dbReference>
<dbReference type="FunFam" id="3.30.70.270:FF:000020">
    <property type="entry name" value="Transposon Tf2-6 polyprotein-like Protein"/>
    <property type="match status" value="1"/>
</dbReference>
<keyword evidence="2" id="KW-0808">Transferase</keyword>
<evidence type="ECO:0000256" key="7">
    <source>
        <dbReference type="ARBA" id="ARBA00022918"/>
    </source>
</evidence>
<evidence type="ECO:0000259" key="10">
    <source>
        <dbReference type="PROSITE" id="PS50994"/>
    </source>
</evidence>
<dbReference type="Pfam" id="PF17921">
    <property type="entry name" value="Integrase_H2C2"/>
    <property type="match status" value="1"/>
</dbReference>
<dbReference type="GO" id="GO:0008270">
    <property type="term" value="F:zinc ion binding"/>
    <property type="evidence" value="ECO:0007669"/>
    <property type="project" value="InterPro"/>
</dbReference>
<evidence type="ECO:0000259" key="9">
    <source>
        <dbReference type="PROSITE" id="PS50878"/>
    </source>
</evidence>
<keyword evidence="6" id="KW-0378">Hydrolase</keyword>
<keyword evidence="3" id="KW-0548">Nucleotidyltransferase</keyword>
<dbReference type="InterPro" id="IPR041373">
    <property type="entry name" value="RT_RNaseH"/>
</dbReference>
<dbReference type="Proteomes" id="UP000046395">
    <property type="component" value="Unassembled WGS sequence"/>
</dbReference>
<protein>
    <recommendedName>
        <fullName evidence="1">RNA-directed DNA polymerase</fullName>
        <ecNumber evidence="1">2.7.7.49</ecNumber>
    </recommendedName>
</protein>
<evidence type="ECO:0000256" key="1">
    <source>
        <dbReference type="ARBA" id="ARBA00012493"/>
    </source>
</evidence>
<dbReference type="GO" id="GO:0003964">
    <property type="term" value="F:RNA-directed DNA polymerase activity"/>
    <property type="evidence" value="ECO:0007669"/>
    <property type="project" value="UniProtKB-KW"/>
</dbReference>
<reference evidence="12" key="1">
    <citation type="submission" date="2019-12" db="UniProtKB">
        <authorList>
            <consortium name="WormBaseParasite"/>
        </authorList>
    </citation>
    <scope>IDENTIFICATION</scope>
</reference>
<dbReference type="PROSITE" id="PS50994">
    <property type="entry name" value="INTEGRASE"/>
    <property type="match status" value="1"/>
</dbReference>
<dbReference type="InterPro" id="IPR050951">
    <property type="entry name" value="Retrovirus_Pol_polyprotein"/>
</dbReference>
<evidence type="ECO:0000256" key="3">
    <source>
        <dbReference type="ARBA" id="ARBA00022695"/>
    </source>
</evidence>
<accession>A0A5S6QFM7</accession>
<dbReference type="InterPro" id="IPR043128">
    <property type="entry name" value="Rev_trsase/Diguanyl_cyclase"/>
</dbReference>